<organism evidence="7 8">
    <name type="scientific">Actinotalea soli</name>
    <dbReference type="NCBI Taxonomy" id="2819234"/>
    <lineage>
        <taxon>Bacteria</taxon>
        <taxon>Bacillati</taxon>
        <taxon>Actinomycetota</taxon>
        <taxon>Actinomycetes</taxon>
        <taxon>Micrococcales</taxon>
        <taxon>Cellulomonadaceae</taxon>
        <taxon>Actinotalea</taxon>
    </lineage>
</organism>
<dbReference type="InterPro" id="IPR004839">
    <property type="entry name" value="Aminotransferase_I/II_large"/>
</dbReference>
<evidence type="ECO:0000256" key="4">
    <source>
        <dbReference type="ARBA" id="ARBA00023125"/>
    </source>
</evidence>
<sequence length="458" mass="48530">MGTTLATVVAAIEDPTPREIAAAISRLVHDGTLAAGTRLPTVRSLAGALGVSPATVSSAWQALAEVGVLASRGRAGSHVLEQTSWLPPRYRDLGAGHGGAGLDLSTGTPDPALLPDLGAVLSRLGSRALTTSYLDTPVIPPLEEHLRRSWPYPVQSVTVVDGALDAMGRCLDLVLRFGDRVVVEDPTFPPLLDLLDQLGAEQVPVPLDEEGIRPGALRRALDLSPAAVVLQPRAHNPTGISTSPARARELAREIDRHPEGHRVVVIEDDHSGEIATAPDVSLGTHLDRVLHVRSFSKSHGPDLRIAALGGPTALVDRVVARRMLGPGWTSRMLQQMLLELLTGSEGRDAVAEARHAYHSRQRRTRAALAEHGIPLGAGDGINLWLPVADEQTALLRLEAAGIRVAPGHPFRVGPLAEAPGAPLAGHRPEEPGPHVRVTVGRLREDVEQVARALVLAAR</sequence>
<dbReference type="SUPFAM" id="SSF53383">
    <property type="entry name" value="PLP-dependent transferases"/>
    <property type="match status" value="1"/>
</dbReference>
<comment type="caution">
    <text evidence="7">The sequence shown here is derived from an EMBL/GenBank/DDBJ whole genome shotgun (WGS) entry which is preliminary data.</text>
</comment>
<evidence type="ECO:0000256" key="1">
    <source>
        <dbReference type="ARBA" id="ARBA00005384"/>
    </source>
</evidence>
<dbReference type="InterPro" id="IPR051446">
    <property type="entry name" value="HTH_trans_reg/aminotransferase"/>
</dbReference>
<dbReference type="InterPro" id="IPR036390">
    <property type="entry name" value="WH_DNA-bd_sf"/>
</dbReference>
<dbReference type="InterPro" id="IPR015421">
    <property type="entry name" value="PyrdxlP-dep_Trfase_major"/>
</dbReference>
<dbReference type="CDD" id="cd00609">
    <property type="entry name" value="AAT_like"/>
    <property type="match status" value="1"/>
</dbReference>
<keyword evidence="3" id="KW-0805">Transcription regulation</keyword>
<dbReference type="SMART" id="SM00345">
    <property type="entry name" value="HTH_GNTR"/>
    <property type="match status" value="1"/>
</dbReference>
<evidence type="ECO:0000313" key="8">
    <source>
        <dbReference type="Proteomes" id="UP000664209"/>
    </source>
</evidence>
<dbReference type="Proteomes" id="UP000664209">
    <property type="component" value="Unassembled WGS sequence"/>
</dbReference>
<dbReference type="SUPFAM" id="SSF46785">
    <property type="entry name" value="Winged helix' DNA-binding domain"/>
    <property type="match status" value="1"/>
</dbReference>
<reference evidence="7" key="1">
    <citation type="submission" date="2021-03" db="EMBL/GenBank/DDBJ databases">
        <title>Actinotalea soli sp. nov., isolated from soil.</title>
        <authorList>
            <person name="Ping W."/>
            <person name="Zhang J."/>
        </authorList>
    </citation>
    <scope>NUCLEOTIDE SEQUENCE</scope>
    <source>
        <strain evidence="7">BY-33</strain>
    </source>
</reference>
<dbReference type="GO" id="GO:0008483">
    <property type="term" value="F:transaminase activity"/>
    <property type="evidence" value="ECO:0007669"/>
    <property type="project" value="UniProtKB-KW"/>
</dbReference>
<keyword evidence="2" id="KW-0663">Pyridoxal phosphate</keyword>
<name>A0A939RVG5_9CELL</name>
<dbReference type="PROSITE" id="PS50949">
    <property type="entry name" value="HTH_GNTR"/>
    <property type="match status" value="1"/>
</dbReference>
<dbReference type="PANTHER" id="PTHR46577:SF1">
    <property type="entry name" value="HTH-TYPE TRANSCRIPTIONAL REGULATORY PROTEIN GABR"/>
    <property type="match status" value="1"/>
</dbReference>
<dbReference type="PANTHER" id="PTHR46577">
    <property type="entry name" value="HTH-TYPE TRANSCRIPTIONAL REGULATORY PROTEIN GABR"/>
    <property type="match status" value="1"/>
</dbReference>
<dbReference type="InterPro" id="IPR000524">
    <property type="entry name" value="Tscrpt_reg_HTH_GntR"/>
</dbReference>
<dbReference type="RefSeq" id="WP_208055285.1">
    <property type="nucleotide sequence ID" value="NZ_JAGEMK010000003.1"/>
</dbReference>
<keyword evidence="7" id="KW-0032">Aminotransferase</keyword>
<dbReference type="GO" id="GO:0003677">
    <property type="term" value="F:DNA binding"/>
    <property type="evidence" value="ECO:0007669"/>
    <property type="project" value="UniProtKB-KW"/>
</dbReference>
<proteinExistence type="inferred from homology"/>
<keyword evidence="8" id="KW-1185">Reference proteome</keyword>
<keyword evidence="4" id="KW-0238">DNA-binding</keyword>
<protein>
    <submittedName>
        <fullName evidence="7">Aminotransferase class I/II-fold pyridoxal phosphate-dependent enzyme</fullName>
    </submittedName>
</protein>
<evidence type="ECO:0000256" key="5">
    <source>
        <dbReference type="ARBA" id="ARBA00023163"/>
    </source>
</evidence>
<comment type="similarity">
    <text evidence="1">In the C-terminal section; belongs to the class-I pyridoxal-phosphate-dependent aminotransferase family.</text>
</comment>
<dbReference type="Pfam" id="PF00392">
    <property type="entry name" value="GntR"/>
    <property type="match status" value="1"/>
</dbReference>
<dbReference type="GO" id="GO:0030170">
    <property type="term" value="F:pyridoxal phosphate binding"/>
    <property type="evidence" value="ECO:0007669"/>
    <property type="project" value="InterPro"/>
</dbReference>
<dbReference type="AlphaFoldDB" id="A0A939RVG5"/>
<dbReference type="Gene3D" id="3.40.640.10">
    <property type="entry name" value="Type I PLP-dependent aspartate aminotransferase-like (Major domain)"/>
    <property type="match status" value="1"/>
</dbReference>
<evidence type="ECO:0000313" key="7">
    <source>
        <dbReference type="EMBL" id="MBO1751598.1"/>
    </source>
</evidence>
<dbReference type="Gene3D" id="1.10.10.10">
    <property type="entry name" value="Winged helix-like DNA-binding domain superfamily/Winged helix DNA-binding domain"/>
    <property type="match status" value="1"/>
</dbReference>
<dbReference type="GO" id="GO:0003700">
    <property type="term" value="F:DNA-binding transcription factor activity"/>
    <property type="evidence" value="ECO:0007669"/>
    <property type="project" value="InterPro"/>
</dbReference>
<dbReference type="Pfam" id="PF00155">
    <property type="entry name" value="Aminotran_1_2"/>
    <property type="match status" value="1"/>
</dbReference>
<evidence type="ECO:0000256" key="2">
    <source>
        <dbReference type="ARBA" id="ARBA00022898"/>
    </source>
</evidence>
<dbReference type="InterPro" id="IPR015424">
    <property type="entry name" value="PyrdxlP-dep_Trfase"/>
</dbReference>
<keyword evidence="5" id="KW-0804">Transcription</keyword>
<keyword evidence="7" id="KW-0808">Transferase</keyword>
<feature type="domain" description="HTH gntR-type" evidence="6">
    <location>
        <begin position="14"/>
        <end position="82"/>
    </location>
</feature>
<dbReference type="EMBL" id="JAGEMK010000003">
    <property type="protein sequence ID" value="MBO1751598.1"/>
    <property type="molecule type" value="Genomic_DNA"/>
</dbReference>
<gene>
    <name evidence="7" type="ORF">J4G33_07240</name>
</gene>
<accession>A0A939RVG5</accession>
<evidence type="ECO:0000259" key="6">
    <source>
        <dbReference type="PROSITE" id="PS50949"/>
    </source>
</evidence>
<dbReference type="InterPro" id="IPR036388">
    <property type="entry name" value="WH-like_DNA-bd_sf"/>
</dbReference>
<evidence type="ECO:0000256" key="3">
    <source>
        <dbReference type="ARBA" id="ARBA00023015"/>
    </source>
</evidence>